<dbReference type="EMBL" id="JAGGMB010000006">
    <property type="protein sequence ID" value="MBP2077952.1"/>
    <property type="molecule type" value="Genomic_DNA"/>
</dbReference>
<reference evidence="6" key="1">
    <citation type="submission" date="2021-03" db="EMBL/GenBank/DDBJ databases">
        <title>Genomic Encyclopedia of Type Strains, Phase IV (KMG-IV): sequencing the most valuable type-strain genomes for metagenomic binning, comparative biology and taxonomic classification.</title>
        <authorList>
            <person name="Goeker M."/>
        </authorList>
    </citation>
    <scope>NUCLEOTIDE SEQUENCE</scope>
    <source>
        <strain evidence="6">DSM 107338</strain>
    </source>
</reference>
<dbReference type="RefSeq" id="WP_149473805.1">
    <property type="nucleotide sequence ID" value="NZ_JAGGMB010000006.1"/>
</dbReference>
<dbReference type="AlphaFoldDB" id="A0A9X1CHS9"/>
<dbReference type="CDD" id="cd00175">
    <property type="entry name" value="SNc"/>
    <property type="match status" value="1"/>
</dbReference>
<dbReference type="SUPFAM" id="SSF50199">
    <property type="entry name" value="Staphylococcal nuclease"/>
    <property type="match status" value="1"/>
</dbReference>
<dbReference type="PANTHER" id="PTHR12302">
    <property type="entry name" value="EBNA2 BINDING PROTEIN P100"/>
    <property type="match status" value="1"/>
</dbReference>
<organism evidence="6 7">
    <name type="scientific">Oceanobacillus polygoni</name>
    <dbReference type="NCBI Taxonomy" id="1235259"/>
    <lineage>
        <taxon>Bacteria</taxon>
        <taxon>Bacillati</taxon>
        <taxon>Bacillota</taxon>
        <taxon>Bacilli</taxon>
        <taxon>Bacillales</taxon>
        <taxon>Bacillaceae</taxon>
        <taxon>Oceanobacillus</taxon>
    </lineage>
</organism>
<keyword evidence="1" id="KW-0540">Nuclease</keyword>
<feature type="chain" id="PRO_5040843023" evidence="4">
    <location>
        <begin position="23"/>
        <end position="177"/>
    </location>
</feature>
<evidence type="ECO:0000256" key="3">
    <source>
        <dbReference type="ARBA" id="ARBA00022801"/>
    </source>
</evidence>
<evidence type="ECO:0000256" key="1">
    <source>
        <dbReference type="ARBA" id="ARBA00022722"/>
    </source>
</evidence>
<dbReference type="GO" id="GO:1990599">
    <property type="term" value="F:3' overhang single-stranded DNA endodeoxyribonuclease activity"/>
    <property type="evidence" value="ECO:0007669"/>
    <property type="project" value="UniProtKB-EC"/>
</dbReference>
<dbReference type="PROSITE" id="PS51257">
    <property type="entry name" value="PROKAR_LIPOPROTEIN"/>
    <property type="match status" value="1"/>
</dbReference>
<dbReference type="Gene3D" id="2.40.50.90">
    <property type="match status" value="1"/>
</dbReference>
<dbReference type="EC" id="3.1.31.1" evidence="6"/>
<evidence type="ECO:0000259" key="5">
    <source>
        <dbReference type="PROSITE" id="PS50830"/>
    </source>
</evidence>
<feature type="signal peptide" evidence="4">
    <location>
        <begin position="1"/>
        <end position="22"/>
    </location>
</feature>
<dbReference type="Proteomes" id="UP001138793">
    <property type="component" value="Unassembled WGS sequence"/>
</dbReference>
<proteinExistence type="predicted"/>
<dbReference type="InterPro" id="IPR016071">
    <property type="entry name" value="Staphylococal_nuclease_OB-fold"/>
</dbReference>
<dbReference type="OrthoDB" id="4376109at2"/>
<dbReference type="InterPro" id="IPR035437">
    <property type="entry name" value="SNase_OB-fold_sf"/>
</dbReference>
<keyword evidence="7" id="KW-1185">Reference proteome</keyword>
<keyword evidence="3 6" id="KW-0378">Hydrolase</keyword>
<dbReference type="Pfam" id="PF00565">
    <property type="entry name" value="SNase"/>
    <property type="match status" value="1"/>
</dbReference>
<accession>A0A9X1CHS9</accession>
<name>A0A9X1CHS9_9BACI</name>
<evidence type="ECO:0000256" key="2">
    <source>
        <dbReference type="ARBA" id="ARBA00022759"/>
    </source>
</evidence>
<protein>
    <submittedName>
        <fullName evidence="6">Micrococcal nuclease</fullName>
        <ecNumber evidence="6">3.1.31.1</ecNumber>
    </submittedName>
</protein>
<comment type="caution">
    <text evidence="6">The sequence shown here is derived from an EMBL/GenBank/DDBJ whole genome shotgun (WGS) entry which is preliminary data.</text>
</comment>
<keyword evidence="4" id="KW-0732">Signal</keyword>
<evidence type="ECO:0000313" key="6">
    <source>
        <dbReference type="EMBL" id="MBP2077952.1"/>
    </source>
</evidence>
<sequence length="177" mass="20070">MKNLIIIYFLLLLSGCSSIAFDSDHATFVRVVDGDTFIATIDGTDEYVRLLLVDTPETKRNADEVQPFGEEASKLMENTFSKGDSINLEYGTELRDRYDRILAYAYTKDGDMFNEILLEEGLARVAYVFPPNDKYVDRFREIEAEAEKGKLGVWSINGYVTEFGFDSNAAKVNSEIR</sequence>
<dbReference type="PROSITE" id="PS50830">
    <property type="entry name" value="TNASE_3"/>
    <property type="match status" value="1"/>
</dbReference>
<feature type="domain" description="TNase-like" evidence="5">
    <location>
        <begin position="22"/>
        <end position="156"/>
    </location>
</feature>
<evidence type="ECO:0000313" key="7">
    <source>
        <dbReference type="Proteomes" id="UP001138793"/>
    </source>
</evidence>
<dbReference type="PANTHER" id="PTHR12302:SF3">
    <property type="entry name" value="SERINE_THREONINE-PROTEIN KINASE 31"/>
    <property type="match status" value="1"/>
</dbReference>
<gene>
    <name evidence="6" type="ORF">J2Z64_002207</name>
</gene>
<dbReference type="SMART" id="SM00318">
    <property type="entry name" value="SNc"/>
    <property type="match status" value="1"/>
</dbReference>
<evidence type="ECO:0000256" key="4">
    <source>
        <dbReference type="SAM" id="SignalP"/>
    </source>
</evidence>
<keyword evidence="2" id="KW-0255">Endonuclease</keyword>